<feature type="compositionally biased region" description="Basic and acidic residues" evidence="1">
    <location>
        <begin position="119"/>
        <end position="132"/>
    </location>
</feature>
<proteinExistence type="predicted"/>
<dbReference type="AlphaFoldDB" id="A0A0E3PK77"/>
<organism evidence="2 3">
    <name type="scientific">Methanosarcina siciliae C2J</name>
    <dbReference type="NCBI Taxonomy" id="1434118"/>
    <lineage>
        <taxon>Archaea</taxon>
        <taxon>Methanobacteriati</taxon>
        <taxon>Methanobacteriota</taxon>
        <taxon>Stenosarchaea group</taxon>
        <taxon>Methanomicrobia</taxon>
        <taxon>Methanosarcinales</taxon>
        <taxon>Methanosarcinaceae</taxon>
        <taxon>Methanosarcina</taxon>
    </lineage>
</organism>
<dbReference type="EMBL" id="CP009508">
    <property type="protein sequence ID" value="AKB35527.1"/>
    <property type="molecule type" value="Genomic_DNA"/>
</dbReference>
<sequence length="132" mass="14436">MHAAVAGNTEIAFRIAAGQGLIDPQTPGMYDLSEEQITAFSLYSAVDENIIPLPGTMKFLNTFCKHSASRERQGRKELVELATPHPISPMFWPRGEENQDSKSSGGLMSKIGGLFKKPQRGDSANDAKSERQ</sequence>
<dbReference type="GeneID" id="24870509"/>
<dbReference type="RefSeq" id="WP_048180419.1">
    <property type="nucleotide sequence ID" value="NZ_CP009508.1"/>
</dbReference>
<dbReference type="Proteomes" id="UP000033123">
    <property type="component" value="Chromosome"/>
</dbReference>
<evidence type="ECO:0000256" key="1">
    <source>
        <dbReference type="SAM" id="MobiDB-lite"/>
    </source>
</evidence>
<name>A0A0E3PK77_9EURY</name>
<evidence type="ECO:0000313" key="3">
    <source>
        <dbReference type="Proteomes" id="UP000033123"/>
    </source>
</evidence>
<dbReference type="HOGENOM" id="CLU_157718_0_0_2"/>
<protein>
    <submittedName>
        <fullName evidence="2">Uncharacterized protein</fullName>
    </submittedName>
</protein>
<dbReference type="KEGG" id="msj:MSSAC_0937"/>
<gene>
    <name evidence="2" type="ORF">MSSAC_0937</name>
</gene>
<feature type="region of interest" description="Disordered" evidence="1">
    <location>
        <begin position="86"/>
        <end position="132"/>
    </location>
</feature>
<accession>A0A0E3PK77</accession>
<evidence type="ECO:0000313" key="2">
    <source>
        <dbReference type="EMBL" id="AKB35527.1"/>
    </source>
</evidence>
<dbReference type="STRING" id="1434118.MSSAC_0937"/>
<reference evidence="2 3" key="1">
    <citation type="submission" date="2014-07" db="EMBL/GenBank/DDBJ databases">
        <title>Methanogenic archaea and the global carbon cycle.</title>
        <authorList>
            <person name="Henriksen J.R."/>
            <person name="Luke J."/>
            <person name="Reinhart S."/>
            <person name="Benedict M.N."/>
            <person name="Youngblut N.D."/>
            <person name="Metcalf M.E."/>
            <person name="Whitaker R.J."/>
            <person name="Metcalf W.W."/>
        </authorList>
    </citation>
    <scope>NUCLEOTIDE SEQUENCE [LARGE SCALE GENOMIC DNA]</scope>
    <source>
        <strain evidence="2 3">C2J</strain>
    </source>
</reference>
<dbReference type="PATRIC" id="fig|1434118.4.peg.1199"/>